<dbReference type="EMBL" id="CAJVPZ010005803">
    <property type="protein sequence ID" value="CAG8566114.1"/>
    <property type="molecule type" value="Genomic_DNA"/>
</dbReference>
<keyword evidence="3" id="KW-1185">Reference proteome</keyword>
<dbReference type="AlphaFoldDB" id="A0A9N9BFF4"/>
<dbReference type="OrthoDB" id="2379702at2759"/>
<reference evidence="2" key="1">
    <citation type="submission" date="2021-06" db="EMBL/GenBank/DDBJ databases">
        <authorList>
            <person name="Kallberg Y."/>
            <person name="Tangrot J."/>
            <person name="Rosling A."/>
        </authorList>
    </citation>
    <scope>NUCLEOTIDE SEQUENCE</scope>
    <source>
        <strain evidence="2">IN212</strain>
    </source>
</reference>
<proteinExistence type="predicted"/>
<accession>A0A9N9BFF4</accession>
<feature type="transmembrane region" description="Helical" evidence="1">
    <location>
        <begin position="339"/>
        <end position="359"/>
    </location>
</feature>
<keyword evidence="1" id="KW-0472">Membrane</keyword>
<evidence type="ECO:0000313" key="2">
    <source>
        <dbReference type="EMBL" id="CAG8566114.1"/>
    </source>
</evidence>
<evidence type="ECO:0000313" key="3">
    <source>
        <dbReference type="Proteomes" id="UP000789396"/>
    </source>
</evidence>
<comment type="caution">
    <text evidence="2">The sequence shown here is derived from an EMBL/GenBank/DDBJ whole genome shotgun (WGS) entry which is preliminary data.</text>
</comment>
<organism evidence="2 3">
    <name type="scientific">Racocetra fulgida</name>
    <dbReference type="NCBI Taxonomy" id="60492"/>
    <lineage>
        <taxon>Eukaryota</taxon>
        <taxon>Fungi</taxon>
        <taxon>Fungi incertae sedis</taxon>
        <taxon>Mucoromycota</taxon>
        <taxon>Glomeromycotina</taxon>
        <taxon>Glomeromycetes</taxon>
        <taxon>Diversisporales</taxon>
        <taxon>Gigasporaceae</taxon>
        <taxon>Racocetra</taxon>
    </lineage>
</organism>
<name>A0A9N9BFF4_9GLOM</name>
<feature type="transmembrane region" description="Helical" evidence="1">
    <location>
        <begin position="307"/>
        <end position="327"/>
    </location>
</feature>
<feature type="non-terminal residue" evidence="2">
    <location>
        <position position="1"/>
    </location>
</feature>
<gene>
    <name evidence="2" type="ORF">RFULGI_LOCUS5268</name>
</gene>
<keyword evidence="1" id="KW-1133">Transmembrane helix</keyword>
<dbReference type="Proteomes" id="UP000789396">
    <property type="component" value="Unassembled WGS sequence"/>
</dbReference>
<sequence>RQEISQNNGFLFENIVKLVDSGSEELSSLEIPETSEMSSYRVNIRDLGVKMEKSDIIVKNGKRISEVLFGLDKEIQATGDELEEFRHQAKGFLFSLASEMKAITQEIEKSQWLEYVLEKQIPGFQEQLKKVITAIYSVRDSADNTHGYLIDGEREAEHFLKQYWLGNIADHVTRKRTEDELLRVRTIIKMLKEIAPNLIKFENFLKEYRRHIQDVAKEVKNSPTTAEDLKYLKQAVIDLEKHHAQFSLAEKQSKSKSLDDFNVKFLSEKQNLDEEEIKFSSEEFKPIVIHEDAEEVDNGILHNLQTLIWSMINLLLTIIWSIFYILPKLILGILYVLKKLIWCILYVLQTLILGILYPLQMLTGALRSSH</sequence>
<keyword evidence="1" id="KW-0812">Transmembrane</keyword>
<evidence type="ECO:0000256" key="1">
    <source>
        <dbReference type="SAM" id="Phobius"/>
    </source>
</evidence>
<protein>
    <submittedName>
        <fullName evidence="2">1372_t:CDS:1</fullName>
    </submittedName>
</protein>